<keyword evidence="5" id="KW-1185">Reference proteome</keyword>
<comment type="caution">
    <text evidence="4">The sequence shown here is derived from an EMBL/GenBank/DDBJ whole genome shotgun (WGS) entry which is preliminary data.</text>
</comment>
<dbReference type="InterPro" id="IPR034164">
    <property type="entry name" value="Pepsin-like_dom"/>
</dbReference>
<dbReference type="PANTHER" id="PTHR47966">
    <property type="entry name" value="BETA-SITE APP-CLEAVING ENZYME, ISOFORM A-RELATED"/>
    <property type="match status" value="1"/>
</dbReference>
<comment type="similarity">
    <text evidence="1">Belongs to the peptidase A1 family.</text>
</comment>
<dbReference type="Proteomes" id="UP001175261">
    <property type="component" value="Unassembled WGS sequence"/>
</dbReference>
<dbReference type="PANTHER" id="PTHR47966:SF51">
    <property type="entry name" value="BETA-SITE APP-CLEAVING ENZYME, ISOFORM A-RELATED"/>
    <property type="match status" value="1"/>
</dbReference>
<feature type="domain" description="Peptidase A1" evidence="3">
    <location>
        <begin position="42"/>
        <end position="383"/>
    </location>
</feature>
<dbReference type="CDD" id="cd05471">
    <property type="entry name" value="pepsin_like"/>
    <property type="match status" value="1"/>
</dbReference>
<evidence type="ECO:0000259" key="3">
    <source>
        <dbReference type="PROSITE" id="PS51767"/>
    </source>
</evidence>
<evidence type="ECO:0000313" key="5">
    <source>
        <dbReference type="Proteomes" id="UP001175261"/>
    </source>
</evidence>
<dbReference type="GO" id="GO:0006508">
    <property type="term" value="P:proteolysis"/>
    <property type="evidence" value="ECO:0007669"/>
    <property type="project" value="InterPro"/>
</dbReference>
<dbReference type="GO" id="GO:0004190">
    <property type="term" value="F:aspartic-type endopeptidase activity"/>
    <property type="evidence" value="ECO:0007669"/>
    <property type="project" value="InterPro"/>
</dbReference>
<evidence type="ECO:0000256" key="1">
    <source>
        <dbReference type="ARBA" id="ARBA00007447"/>
    </source>
</evidence>
<dbReference type="Gene3D" id="2.40.70.10">
    <property type="entry name" value="Acid Proteases"/>
    <property type="match status" value="2"/>
</dbReference>
<dbReference type="PROSITE" id="PS51767">
    <property type="entry name" value="PEPTIDASE_A1"/>
    <property type="match status" value="1"/>
</dbReference>
<evidence type="ECO:0000313" key="4">
    <source>
        <dbReference type="EMBL" id="KAK0390930.1"/>
    </source>
</evidence>
<dbReference type="SUPFAM" id="SSF50630">
    <property type="entry name" value="Acid proteases"/>
    <property type="match status" value="1"/>
</dbReference>
<dbReference type="InterPro" id="IPR001461">
    <property type="entry name" value="Aspartic_peptidase_A1"/>
</dbReference>
<protein>
    <recommendedName>
        <fullName evidence="3">Peptidase A1 domain-containing protein</fullName>
    </recommendedName>
</protein>
<reference evidence="4" key="1">
    <citation type="submission" date="2022-10" db="EMBL/GenBank/DDBJ databases">
        <title>Determination and structural analysis of whole genome sequence of Sarocladium strictum F4-1.</title>
        <authorList>
            <person name="Hu L."/>
            <person name="Jiang Y."/>
        </authorList>
    </citation>
    <scope>NUCLEOTIDE SEQUENCE</scope>
    <source>
        <strain evidence="4">F4-1</strain>
    </source>
</reference>
<dbReference type="InterPro" id="IPR033121">
    <property type="entry name" value="PEPTIDASE_A1"/>
</dbReference>
<dbReference type="EMBL" id="JAPDFR010000001">
    <property type="protein sequence ID" value="KAK0390930.1"/>
    <property type="molecule type" value="Genomic_DNA"/>
</dbReference>
<feature type="active site" evidence="2">
    <location>
        <position position="270"/>
    </location>
</feature>
<dbReference type="InterPro" id="IPR021109">
    <property type="entry name" value="Peptidase_aspartic_dom_sf"/>
</dbReference>
<gene>
    <name evidence="4" type="ORF">NLU13_0433</name>
</gene>
<evidence type="ECO:0000256" key="2">
    <source>
        <dbReference type="PIRSR" id="PIRSR601461-1"/>
    </source>
</evidence>
<dbReference type="AlphaFoldDB" id="A0AA39GP16"/>
<dbReference type="PRINTS" id="PR00792">
    <property type="entry name" value="PEPSIN"/>
</dbReference>
<accession>A0AA39GP16</accession>
<dbReference type="GO" id="GO:0000324">
    <property type="term" value="C:fungal-type vacuole"/>
    <property type="evidence" value="ECO:0007669"/>
    <property type="project" value="TreeGrafter"/>
</dbReference>
<sequence length="403" mass="43141">MKGANAFSFATASCASLTAAQTAVPEGAILVPMIRNQDQSAYFAELQVGTPPQSSWLKVDTGSPTYSFVDSQNDLCQSAKQRCERYGSYNNKTSSTSLFQGSGFHNALQSHGTGDYLSDTVGIGGVSTDHLYFGFITKFGFPDRVIGDVYSILGMSLDCGVAGPECTGKGPYVLPQLRQASSINRMVSSIYLGPDELETAYPEMILGGYYDEAKVGGDLFTLNMVDPHSAPALRQTNSVNVTAIEVIVDGAEAASGSYGEPGVGVPVLMDTGVASWYLPTTIADAIYESLGGLLDGAFNPAVPHQAIDCKYRDAENVKGSVAVHFGSVGKIEIPLHTLVTQFTDDSCATYVSSRSDTPFIFGDPFLRGVYTIFDQENWTLTMSKVNYTREQRIVPLPEGGFKA</sequence>
<name>A0AA39GP16_SARSR</name>
<proteinExistence type="inferred from homology"/>
<dbReference type="Pfam" id="PF00026">
    <property type="entry name" value="Asp"/>
    <property type="match status" value="1"/>
</dbReference>
<organism evidence="4 5">
    <name type="scientific">Sarocladium strictum</name>
    <name type="common">Black bundle disease fungus</name>
    <name type="synonym">Acremonium strictum</name>
    <dbReference type="NCBI Taxonomy" id="5046"/>
    <lineage>
        <taxon>Eukaryota</taxon>
        <taxon>Fungi</taxon>
        <taxon>Dikarya</taxon>
        <taxon>Ascomycota</taxon>
        <taxon>Pezizomycotina</taxon>
        <taxon>Sordariomycetes</taxon>
        <taxon>Hypocreomycetidae</taxon>
        <taxon>Hypocreales</taxon>
        <taxon>Sarocladiaceae</taxon>
        <taxon>Sarocladium</taxon>
    </lineage>
</organism>
<feature type="active site" evidence="2">
    <location>
        <position position="60"/>
    </location>
</feature>